<dbReference type="InterPro" id="IPR022792">
    <property type="entry name" value="T2SS_protein-GspN"/>
</dbReference>
<evidence type="ECO:0000256" key="7">
    <source>
        <dbReference type="ARBA" id="ARBA00022692"/>
    </source>
</evidence>
<sequence length="255" mass="27339">MKFIRYLFLFVVLLIIAVGVFAWTCPADFAYPYVAKRLGAVKLAGLSGTIWEGHADNMSVFEVPVGAFDWHLAKSPLLSREVQARLDLKGVFGTAGGFVTRIEDGTILARDGSFHLPVTLFSKVVDIPNLRLIGDVDGTITELKMLGNHVQSASGSVRWTHAGVSGASEARFGDIVILFAATAPGSVKGTIKDDGTGALAVDGEFEIGAGHYDVVAILSARDNDPQVLDALQHVGQRQDDGSQLLKIHGDTYKIF</sequence>
<evidence type="ECO:0000256" key="8">
    <source>
        <dbReference type="ARBA" id="ARBA00022927"/>
    </source>
</evidence>
<keyword evidence="6" id="KW-0997">Cell inner membrane</keyword>
<dbReference type="KEGG" id="xbc:ELE36_15920"/>
<evidence type="ECO:0000256" key="10">
    <source>
        <dbReference type="ARBA" id="ARBA00030772"/>
    </source>
</evidence>
<protein>
    <recommendedName>
        <fullName evidence="3">Type II secretion system protein N</fullName>
    </recommendedName>
    <alternativeName>
        <fullName evidence="10">General secretion pathway protein N</fullName>
    </alternativeName>
</protein>
<keyword evidence="7" id="KW-0812">Transmembrane</keyword>
<comment type="subcellular location">
    <subcellularLocation>
        <location evidence="1">Cell inner membrane</location>
    </subcellularLocation>
</comment>
<gene>
    <name evidence="11" type="ORF">ELE36_15920</name>
</gene>
<dbReference type="GO" id="GO:0015627">
    <property type="term" value="C:type II protein secretion system complex"/>
    <property type="evidence" value="ECO:0007669"/>
    <property type="project" value="InterPro"/>
</dbReference>
<evidence type="ECO:0000256" key="9">
    <source>
        <dbReference type="ARBA" id="ARBA00023136"/>
    </source>
</evidence>
<evidence type="ECO:0000256" key="5">
    <source>
        <dbReference type="ARBA" id="ARBA00022475"/>
    </source>
</evidence>
<comment type="similarity">
    <text evidence="2">Belongs to the GSP N family.</text>
</comment>
<dbReference type="Proteomes" id="UP000291562">
    <property type="component" value="Chromosome"/>
</dbReference>
<evidence type="ECO:0000256" key="2">
    <source>
        <dbReference type="ARBA" id="ARBA00007208"/>
    </source>
</evidence>
<dbReference type="AlphaFoldDB" id="A0A411HML2"/>
<reference evidence="11 12" key="1">
    <citation type="submission" date="2019-01" db="EMBL/GenBank/DDBJ databases">
        <title>Pseudolysobacter antarctica gen. nov., sp. nov., isolated from Fildes Peninsula, Antarctica.</title>
        <authorList>
            <person name="Wei Z."/>
            <person name="Peng F."/>
        </authorList>
    </citation>
    <scope>NUCLEOTIDE SEQUENCE [LARGE SCALE GENOMIC DNA]</scope>
    <source>
        <strain evidence="11 12">AQ6-296</strain>
    </source>
</reference>
<accession>A0A411HML2</accession>
<dbReference type="GO" id="GO:0005886">
    <property type="term" value="C:plasma membrane"/>
    <property type="evidence" value="ECO:0007669"/>
    <property type="project" value="UniProtKB-SubCell"/>
</dbReference>
<keyword evidence="12" id="KW-1185">Reference proteome</keyword>
<evidence type="ECO:0000313" key="11">
    <source>
        <dbReference type="EMBL" id="QBB71721.1"/>
    </source>
</evidence>
<dbReference type="EMBL" id="CP035704">
    <property type="protein sequence ID" value="QBB71721.1"/>
    <property type="molecule type" value="Genomic_DNA"/>
</dbReference>
<evidence type="ECO:0000256" key="4">
    <source>
        <dbReference type="ARBA" id="ARBA00022448"/>
    </source>
</evidence>
<evidence type="ECO:0000313" key="12">
    <source>
        <dbReference type="Proteomes" id="UP000291562"/>
    </source>
</evidence>
<dbReference type="Pfam" id="PF01203">
    <property type="entry name" value="T2SSN"/>
    <property type="match status" value="1"/>
</dbReference>
<proteinExistence type="inferred from homology"/>
<name>A0A411HML2_9GAMM</name>
<keyword evidence="9" id="KW-0472">Membrane</keyword>
<dbReference type="OrthoDB" id="5959533at2"/>
<keyword evidence="5" id="KW-1003">Cell membrane</keyword>
<dbReference type="RefSeq" id="WP_129835000.1">
    <property type="nucleotide sequence ID" value="NZ_CP035704.1"/>
</dbReference>
<evidence type="ECO:0000256" key="3">
    <source>
        <dbReference type="ARBA" id="ARBA00021563"/>
    </source>
</evidence>
<evidence type="ECO:0000256" key="6">
    <source>
        <dbReference type="ARBA" id="ARBA00022519"/>
    </source>
</evidence>
<organism evidence="11 12">
    <name type="scientific">Pseudolysobacter antarcticus</name>
    <dbReference type="NCBI Taxonomy" id="2511995"/>
    <lineage>
        <taxon>Bacteria</taxon>
        <taxon>Pseudomonadati</taxon>
        <taxon>Pseudomonadota</taxon>
        <taxon>Gammaproteobacteria</taxon>
        <taxon>Lysobacterales</taxon>
        <taxon>Rhodanobacteraceae</taxon>
        <taxon>Pseudolysobacter</taxon>
    </lineage>
</organism>
<keyword evidence="4" id="KW-0813">Transport</keyword>
<keyword evidence="8" id="KW-0653">Protein transport</keyword>
<evidence type="ECO:0000256" key="1">
    <source>
        <dbReference type="ARBA" id="ARBA00004533"/>
    </source>
</evidence>
<dbReference type="GO" id="GO:0015628">
    <property type="term" value="P:protein secretion by the type II secretion system"/>
    <property type="evidence" value="ECO:0007669"/>
    <property type="project" value="InterPro"/>
</dbReference>